<sequence length="55" mass="6508">MPDQYKNIAICIFLEEMTISETSKKLYIPIYTVGKRKKKIEKILKNKLEDGENIF</sequence>
<proteinExistence type="predicted"/>
<evidence type="ECO:0000313" key="1">
    <source>
        <dbReference type="EMBL" id="UTY39497.1"/>
    </source>
</evidence>
<dbReference type="RefSeq" id="WP_290140614.1">
    <property type="nucleotide sequence ID" value="NZ_CP101620.1"/>
</dbReference>
<accession>A0ABY5I6C6</accession>
<evidence type="ECO:0008006" key="3">
    <source>
        <dbReference type="Google" id="ProtNLM"/>
    </source>
</evidence>
<dbReference type="EMBL" id="CP101620">
    <property type="protein sequence ID" value="UTY39497.1"/>
    <property type="molecule type" value="Genomic_DNA"/>
</dbReference>
<reference evidence="1" key="1">
    <citation type="submission" date="2022-07" db="EMBL/GenBank/DDBJ databases">
        <title>Faecal culturing of patients with breast cancer.</title>
        <authorList>
            <person name="Teng N.M.Y."/>
            <person name="Kiu R."/>
            <person name="Evans R."/>
            <person name="Baker D.J."/>
            <person name="Zenner C."/>
            <person name="Robinson S.D."/>
            <person name="Hall L.J."/>
        </authorList>
    </citation>
    <scope>NUCLEOTIDE SEQUENCE</scope>
    <source>
        <strain evidence="1">LH1062</strain>
    </source>
</reference>
<dbReference type="InterPro" id="IPR013324">
    <property type="entry name" value="RNA_pol_sigma_r3/r4-like"/>
</dbReference>
<protein>
    <recommendedName>
        <fullName evidence="3">RNA polymerase sigma-70 region 4 domain-containing protein</fullName>
    </recommendedName>
</protein>
<gene>
    <name evidence="1" type="ORF">NMU03_01290</name>
</gene>
<organism evidence="1 2">
    <name type="scientific">Allocoprobacillus halotolerans</name>
    <dbReference type="NCBI Taxonomy" id="2944914"/>
    <lineage>
        <taxon>Bacteria</taxon>
        <taxon>Bacillati</taxon>
        <taxon>Bacillota</taxon>
        <taxon>Erysipelotrichia</taxon>
        <taxon>Erysipelotrichales</taxon>
        <taxon>Erysipelotrichaceae</taxon>
        <taxon>Allocoprobacillus</taxon>
    </lineage>
</organism>
<keyword evidence="2" id="KW-1185">Reference proteome</keyword>
<dbReference type="SUPFAM" id="SSF88659">
    <property type="entry name" value="Sigma3 and sigma4 domains of RNA polymerase sigma factors"/>
    <property type="match status" value="1"/>
</dbReference>
<dbReference type="Proteomes" id="UP001060112">
    <property type="component" value="Chromosome"/>
</dbReference>
<name>A0ABY5I6C6_9FIRM</name>
<evidence type="ECO:0000313" key="2">
    <source>
        <dbReference type="Proteomes" id="UP001060112"/>
    </source>
</evidence>